<keyword evidence="4" id="KW-0597">Phosphoprotein</keyword>
<comment type="catalytic activity">
    <reaction evidence="1">
        <text>ATP + protein L-histidine = ADP + protein N-phospho-L-histidine.</text>
        <dbReference type="EC" id="2.7.13.3"/>
    </reaction>
</comment>
<proteinExistence type="predicted"/>
<dbReference type="SMART" id="SM00304">
    <property type="entry name" value="HAMP"/>
    <property type="match status" value="1"/>
</dbReference>
<dbReference type="AlphaFoldDB" id="A0A845V2R3"/>
<keyword evidence="15" id="KW-1185">Reference proteome</keyword>
<dbReference type="InterPro" id="IPR036097">
    <property type="entry name" value="HisK_dim/P_sf"/>
</dbReference>
<dbReference type="Pfam" id="PF00512">
    <property type="entry name" value="HisKA"/>
    <property type="match status" value="1"/>
</dbReference>
<keyword evidence="8 11" id="KW-1133">Transmembrane helix</keyword>
<protein>
    <recommendedName>
        <fullName evidence="3">histidine kinase</fullName>
        <ecNumber evidence="3">2.7.13.3</ecNumber>
    </recommendedName>
</protein>
<dbReference type="SMART" id="SM00387">
    <property type="entry name" value="HATPase_c"/>
    <property type="match status" value="1"/>
</dbReference>
<evidence type="ECO:0000256" key="2">
    <source>
        <dbReference type="ARBA" id="ARBA00004370"/>
    </source>
</evidence>
<dbReference type="EMBL" id="JAAGSC010000040">
    <property type="protein sequence ID" value="NDY95536.1"/>
    <property type="molecule type" value="Genomic_DNA"/>
</dbReference>
<evidence type="ECO:0000256" key="3">
    <source>
        <dbReference type="ARBA" id="ARBA00012438"/>
    </source>
</evidence>
<dbReference type="SMART" id="SM00388">
    <property type="entry name" value="HisKA"/>
    <property type="match status" value="1"/>
</dbReference>
<evidence type="ECO:0000256" key="8">
    <source>
        <dbReference type="ARBA" id="ARBA00022989"/>
    </source>
</evidence>
<evidence type="ECO:0000256" key="11">
    <source>
        <dbReference type="SAM" id="Phobius"/>
    </source>
</evidence>
<evidence type="ECO:0000256" key="9">
    <source>
        <dbReference type="ARBA" id="ARBA00023012"/>
    </source>
</evidence>
<evidence type="ECO:0000256" key="4">
    <source>
        <dbReference type="ARBA" id="ARBA00022553"/>
    </source>
</evidence>
<dbReference type="InterPro" id="IPR003660">
    <property type="entry name" value="HAMP_dom"/>
</dbReference>
<organism evidence="14 15">
    <name type="scientific">Wenzhouxiangella limi</name>
    <dbReference type="NCBI Taxonomy" id="2707351"/>
    <lineage>
        <taxon>Bacteria</taxon>
        <taxon>Pseudomonadati</taxon>
        <taxon>Pseudomonadota</taxon>
        <taxon>Gammaproteobacteria</taxon>
        <taxon>Chromatiales</taxon>
        <taxon>Wenzhouxiangellaceae</taxon>
        <taxon>Wenzhouxiangella</taxon>
    </lineage>
</organism>
<dbReference type="Gene3D" id="1.10.287.130">
    <property type="match status" value="1"/>
</dbReference>
<comment type="subcellular location">
    <subcellularLocation>
        <location evidence="2">Membrane</location>
    </subcellularLocation>
</comment>
<keyword evidence="7 14" id="KW-0418">Kinase</keyword>
<dbReference type="PROSITE" id="PS50885">
    <property type="entry name" value="HAMP"/>
    <property type="match status" value="1"/>
</dbReference>
<name>A0A845V2R3_9GAMM</name>
<dbReference type="InterPro" id="IPR004358">
    <property type="entry name" value="Sig_transdc_His_kin-like_C"/>
</dbReference>
<evidence type="ECO:0000256" key="7">
    <source>
        <dbReference type="ARBA" id="ARBA00022777"/>
    </source>
</evidence>
<keyword evidence="5" id="KW-0808">Transferase</keyword>
<evidence type="ECO:0000259" key="13">
    <source>
        <dbReference type="PROSITE" id="PS50885"/>
    </source>
</evidence>
<dbReference type="Gene3D" id="6.10.340.10">
    <property type="match status" value="1"/>
</dbReference>
<dbReference type="RefSeq" id="WP_164210940.1">
    <property type="nucleotide sequence ID" value="NZ_JAAGSC010000040.1"/>
</dbReference>
<dbReference type="PROSITE" id="PS50109">
    <property type="entry name" value="HIS_KIN"/>
    <property type="match status" value="1"/>
</dbReference>
<dbReference type="CDD" id="cd00075">
    <property type="entry name" value="HATPase"/>
    <property type="match status" value="1"/>
</dbReference>
<dbReference type="GO" id="GO:0005886">
    <property type="term" value="C:plasma membrane"/>
    <property type="evidence" value="ECO:0007669"/>
    <property type="project" value="TreeGrafter"/>
</dbReference>
<feature type="domain" description="Histidine kinase" evidence="12">
    <location>
        <begin position="218"/>
        <end position="426"/>
    </location>
</feature>
<evidence type="ECO:0000256" key="1">
    <source>
        <dbReference type="ARBA" id="ARBA00000085"/>
    </source>
</evidence>
<dbReference type="InterPro" id="IPR050428">
    <property type="entry name" value="TCS_sensor_his_kinase"/>
</dbReference>
<gene>
    <name evidence="14" type="ORF">G3I74_07345</name>
</gene>
<dbReference type="EC" id="2.7.13.3" evidence="3"/>
<keyword evidence="9" id="KW-0902">Two-component regulatory system</keyword>
<dbReference type="InterPro" id="IPR003661">
    <property type="entry name" value="HisK_dim/P_dom"/>
</dbReference>
<evidence type="ECO:0000313" key="14">
    <source>
        <dbReference type="EMBL" id="NDY95536.1"/>
    </source>
</evidence>
<dbReference type="SUPFAM" id="SSF47384">
    <property type="entry name" value="Homodimeric domain of signal transducing histidine kinase"/>
    <property type="match status" value="1"/>
</dbReference>
<evidence type="ECO:0000259" key="12">
    <source>
        <dbReference type="PROSITE" id="PS50109"/>
    </source>
</evidence>
<dbReference type="InterPro" id="IPR036890">
    <property type="entry name" value="HATPase_C_sf"/>
</dbReference>
<dbReference type="CDD" id="cd00082">
    <property type="entry name" value="HisKA"/>
    <property type="match status" value="1"/>
</dbReference>
<dbReference type="Proteomes" id="UP000484885">
    <property type="component" value="Unassembled WGS sequence"/>
</dbReference>
<feature type="transmembrane region" description="Helical" evidence="11">
    <location>
        <begin position="133"/>
        <end position="154"/>
    </location>
</feature>
<dbReference type="GO" id="GO:0000155">
    <property type="term" value="F:phosphorelay sensor kinase activity"/>
    <property type="evidence" value="ECO:0007669"/>
    <property type="project" value="InterPro"/>
</dbReference>
<dbReference type="Gene3D" id="3.30.565.10">
    <property type="entry name" value="Histidine kinase-like ATPase, C-terminal domain"/>
    <property type="match status" value="1"/>
</dbReference>
<dbReference type="InterPro" id="IPR003594">
    <property type="entry name" value="HATPase_dom"/>
</dbReference>
<keyword evidence="10 11" id="KW-0472">Membrane</keyword>
<dbReference type="Pfam" id="PF02518">
    <property type="entry name" value="HATPase_c"/>
    <property type="match status" value="1"/>
</dbReference>
<dbReference type="PRINTS" id="PR00344">
    <property type="entry name" value="BCTRLSENSOR"/>
</dbReference>
<comment type="caution">
    <text evidence="14">The sequence shown here is derived from an EMBL/GenBank/DDBJ whole genome shotgun (WGS) entry which is preliminary data.</text>
</comment>
<accession>A0A845V2R3</accession>
<evidence type="ECO:0000313" key="15">
    <source>
        <dbReference type="Proteomes" id="UP000484885"/>
    </source>
</evidence>
<feature type="domain" description="HAMP" evidence="13">
    <location>
        <begin position="157"/>
        <end position="210"/>
    </location>
</feature>
<dbReference type="PANTHER" id="PTHR45436">
    <property type="entry name" value="SENSOR HISTIDINE KINASE YKOH"/>
    <property type="match status" value="1"/>
</dbReference>
<reference evidence="14 15" key="1">
    <citation type="submission" date="2020-02" db="EMBL/GenBank/DDBJ databases">
        <authorList>
            <person name="Zhang X.-Y."/>
        </authorList>
    </citation>
    <scope>NUCLEOTIDE SEQUENCE [LARGE SCALE GENOMIC DNA]</scope>
    <source>
        <strain evidence="14 15">C33</strain>
    </source>
</reference>
<sequence length="433" mass="48327">MKFRRRLRSRLILSFLVFGTLLSVLFAGAALFLQNWLEDALIANTLADEVDQYISDLRRDPTLVEPFYTRLQGYVTRPDRADIVPEPFRALPSGVHDVRTNEAHYKAAVRKDEDFWVFLTYDVSENRELLRRLVWALIAVVIFFSLLSLALGIWSSGRVLAPVTELARRLESLDEHAPPASLKQHFPDDEVGQLAAALDAYAARLHELVERDQAFNADVSHELRTPLAVISGATELMLAQPDLSDRNRERLLRIARAARQSTDITTALLHLVRAVRDRGGDLSGQDVGKVARQVVANYRPLVGERPLKLTLNVHQKLSVIAPEAVIAVVLGNLVGNAVRYTTEGEVRVEVERGQVRILDTGPGIAEEELPHVFDRHFRGRQTAGSKGSGLGLSIVKRLCDLYGWRLRFRNRSGGGLAVTVEFFPDLERSAPAG</sequence>
<dbReference type="InterPro" id="IPR005467">
    <property type="entry name" value="His_kinase_dom"/>
</dbReference>
<evidence type="ECO:0000256" key="5">
    <source>
        <dbReference type="ARBA" id="ARBA00022679"/>
    </source>
</evidence>
<evidence type="ECO:0000256" key="10">
    <source>
        <dbReference type="ARBA" id="ARBA00023136"/>
    </source>
</evidence>
<keyword evidence="6 11" id="KW-0812">Transmembrane</keyword>
<dbReference type="SUPFAM" id="SSF55874">
    <property type="entry name" value="ATPase domain of HSP90 chaperone/DNA topoisomerase II/histidine kinase"/>
    <property type="match status" value="1"/>
</dbReference>
<dbReference type="PANTHER" id="PTHR45436:SF16">
    <property type="entry name" value="HISTIDINE KINASE"/>
    <property type="match status" value="1"/>
</dbReference>
<evidence type="ECO:0000256" key="6">
    <source>
        <dbReference type="ARBA" id="ARBA00022692"/>
    </source>
</evidence>